<dbReference type="AlphaFoldDB" id="A0L980"/>
<dbReference type="EMBL" id="CP000471">
    <property type="protein sequence ID" value="ABK44523.1"/>
    <property type="molecule type" value="Genomic_DNA"/>
</dbReference>
<sequence>MGDYPIILIKGSLCLVKTWPVSQPLHDLHRHIASQGTNSGRVVAVTGGIVRVATEQGVMEVSGSGLAVGERVVVRDGVAVKMQGASDTSLHYV</sequence>
<dbReference type="HOGENOM" id="CLU_186032_0_0_5"/>
<dbReference type="KEGG" id="mgm:Mmc1_2022"/>
<gene>
    <name evidence="1" type="ordered locus">Mmc1_2022</name>
</gene>
<evidence type="ECO:0000313" key="1">
    <source>
        <dbReference type="EMBL" id="ABK44523.1"/>
    </source>
</evidence>
<evidence type="ECO:0000313" key="2">
    <source>
        <dbReference type="Proteomes" id="UP000002586"/>
    </source>
</evidence>
<proteinExistence type="predicted"/>
<organism evidence="1 2">
    <name type="scientific">Magnetococcus marinus (strain ATCC BAA-1437 / JCM 17883 / MC-1)</name>
    <dbReference type="NCBI Taxonomy" id="156889"/>
    <lineage>
        <taxon>Bacteria</taxon>
        <taxon>Pseudomonadati</taxon>
        <taxon>Pseudomonadota</taxon>
        <taxon>Magnetococcia</taxon>
        <taxon>Magnetococcales</taxon>
        <taxon>Magnetococcaceae</taxon>
        <taxon>Magnetococcus</taxon>
    </lineage>
</organism>
<reference evidence="1 2" key="2">
    <citation type="journal article" date="2012" name="Int. J. Syst. Evol. Microbiol.">
        <title>Magnetococcus marinus gen. nov., sp. nov., a marine, magnetotactic bacterium that represents a novel lineage (Magnetococcaceae fam. nov.; Magnetococcales ord. nov.) at the base of the Alphaproteobacteria.</title>
        <authorList>
            <person name="Bazylinski D.A."/>
            <person name="Williams T.J."/>
            <person name="Lefevre C.T."/>
            <person name="Berg R.J."/>
            <person name="Zhang C.L."/>
            <person name="Bowser S.S."/>
            <person name="Dean A.J."/>
            <person name="Beveridge T.J."/>
        </authorList>
    </citation>
    <scope>NUCLEOTIDE SEQUENCE [LARGE SCALE GENOMIC DNA]</scope>
    <source>
        <strain evidence="2">ATCC BAA-1437 / JCM 17883 / MC-1</strain>
    </source>
</reference>
<accession>A0L980</accession>
<name>A0L980_MAGMM</name>
<reference evidence="2" key="1">
    <citation type="journal article" date="2009" name="Appl. Environ. Microbiol.">
        <title>Complete genome sequence of the chemolithoautotrophic marine magnetotactic coccus strain MC-1.</title>
        <authorList>
            <person name="Schubbe S."/>
            <person name="Williams T.J."/>
            <person name="Xie G."/>
            <person name="Kiss H.E."/>
            <person name="Brettin T.S."/>
            <person name="Martinez D."/>
            <person name="Ross C.A."/>
            <person name="Schuler D."/>
            <person name="Cox B.L."/>
            <person name="Nealson K.H."/>
            <person name="Bazylinski D.A."/>
        </authorList>
    </citation>
    <scope>NUCLEOTIDE SEQUENCE [LARGE SCALE GENOMIC DNA]</scope>
    <source>
        <strain evidence="2">ATCC BAA-1437 / JCM 17883 / MC-1</strain>
    </source>
</reference>
<protein>
    <submittedName>
        <fullName evidence="1">Uncharacterized protein</fullName>
    </submittedName>
</protein>
<keyword evidence="2" id="KW-1185">Reference proteome</keyword>
<dbReference type="Proteomes" id="UP000002586">
    <property type="component" value="Chromosome"/>
</dbReference>